<gene>
    <name evidence="1" type="ORF">SLS63_012383</name>
</gene>
<organism evidence="1 2">
    <name type="scientific">Diaporthe eres</name>
    <name type="common">Phomopsis oblonga</name>
    <dbReference type="NCBI Taxonomy" id="83184"/>
    <lineage>
        <taxon>Eukaryota</taxon>
        <taxon>Fungi</taxon>
        <taxon>Dikarya</taxon>
        <taxon>Ascomycota</taxon>
        <taxon>Pezizomycotina</taxon>
        <taxon>Sordariomycetes</taxon>
        <taxon>Sordariomycetidae</taxon>
        <taxon>Diaporthales</taxon>
        <taxon>Diaporthaceae</taxon>
        <taxon>Diaporthe</taxon>
        <taxon>Diaporthe eres species complex</taxon>
    </lineage>
</organism>
<proteinExistence type="predicted"/>
<reference evidence="1 2" key="1">
    <citation type="submission" date="2024-02" db="EMBL/GenBank/DDBJ databases">
        <title>De novo assembly and annotation of 12 fungi associated with fruit tree decline syndrome in Ontario, Canada.</title>
        <authorList>
            <person name="Sulman M."/>
            <person name="Ellouze W."/>
            <person name="Ilyukhin E."/>
        </authorList>
    </citation>
    <scope>NUCLEOTIDE SEQUENCE [LARGE SCALE GENOMIC DNA]</scope>
    <source>
        <strain evidence="1 2">M169</strain>
    </source>
</reference>
<keyword evidence="2" id="KW-1185">Reference proteome</keyword>
<evidence type="ECO:0000313" key="2">
    <source>
        <dbReference type="Proteomes" id="UP001430848"/>
    </source>
</evidence>
<accession>A0ABR1NRH0</accession>
<dbReference type="Proteomes" id="UP001430848">
    <property type="component" value="Unassembled WGS sequence"/>
</dbReference>
<protein>
    <submittedName>
        <fullName evidence="1">Uncharacterized protein</fullName>
    </submittedName>
</protein>
<evidence type="ECO:0000313" key="1">
    <source>
        <dbReference type="EMBL" id="KAK7712398.1"/>
    </source>
</evidence>
<name>A0ABR1NRH0_DIAER</name>
<comment type="caution">
    <text evidence="1">The sequence shown here is derived from an EMBL/GenBank/DDBJ whole genome shotgun (WGS) entry which is preliminary data.</text>
</comment>
<dbReference type="EMBL" id="JAKNSF020000135">
    <property type="protein sequence ID" value="KAK7712398.1"/>
    <property type="molecule type" value="Genomic_DNA"/>
</dbReference>
<sequence>MQDFENTEPLSEETFQQEMNRPSTLDDVYLGQLSPDIPQNFWQQPHVFSREANEVAPPLTTHGGHMAQADFNLTGHTMGQQSTGFDTATPGNARFGSTPGGVAVGAPGGGFTLETADTLLPPAEPSAQVLTQARTTIPAGLCSPALNSMDRLAAAQLSTKEIKQNWHIGSHGRADYGLEESNG</sequence>